<evidence type="ECO:0000313" key="2">
    <source>
        <dbReference type="EMBL" id="KAF9577355.1"/>
    </source>
</evidence>
<evidence type="ECO:0000313" key="3">
    <source>
        <dbReference type="Proteomes" id="UP000780801"/>
    </source>
</evidence>
<dbReference type="EMBL" id="JAABOA010004946">
    <property type="protein sequence ID" value="KAF9577355.1"/>
    <property type="molecule type" value="Genomic_DNA"/>
</dbReference>
<protein>
    <submittedName>
        <fullName evidence="2">Uncharacterized protein</fullName>
    </submittedName>
</protein>
<proteinExistence type="predicted"/>
<dbReference type="AlphaFoldDB" id="A0A9P6FMF6"/>
<accession>A0A9P6FMF6</accession>
<keyword evidence="1" id="KW-0732">Signal</keyword>
<dbReference type="Proteomes" id="UP000780801">
    <property type="component" value="Unassembled WGS sequence"/>
</dbReference>
<reference evidence="2" key="1">
    <citation type="journal article" date="2020" name="Fungal Divers.">
        <title>Resolving the Mortierellaceae phylogeny through synthesis of multi-gene phylogenetics and phylogenomics.</title>
        <authorList>
            <person name="Vandepol N."/>
            <person name="Liber J."/>
            <person name="Desiro A."/>
            <person name="Na H."/>
            <person name="Kennedy M."/>
            <person name="Barry K."/>
            <person name="Grigoriev I.V."/>
            <person name="Miller A.N."/>
            <person name="O'Donnell K."/>
            <person name="Stajich J.E."/>
            <person name="Bonito G."/>
        </authorList>
    </citation>
    <scope>NUCLEOTIDE SEQUENCE</scope>
    <source>
        <strain evidence="2">KOD1015</strain>
    </source>
</reference>
<sequence>MKFISAALALTLLQFTSAAFFPKDSEGNPLVDDETYCVYSYSGGEDQSGLGYINTQGDSWLRLGTKGEQFTFKSTTYGNLQAFTLAKNKVFKMSGEKTRLPCSQSFMKTDKGGSLDLFFAEKEFEYGRGYSYVLKLTGQCGFGMCGNYDVLGIEESGTNIPYLYAVDDTCGQHTSPTYVFDPKSKCD</sequence>
<gene>
    <name evidence="2" type="ORF">BGW38_007480</name>
</gene>
<evidence type="ECO:0000256" key="1">
    <source>
        <dbReference type="SAM" id="SignalP"/>
    </source>
</evidence>
<keyword evidence="3" id="KW-1185">Reference proteome</keyword>
<feature type="chain" id="PRO_5040491627" evidence="1">
    <location>
        <begin position="19"/>
        <end position="187"/>
    </location>
</feature>
<comment type="caution">
    <text evidence="2">The sequence shown here is derived from an EMBL/GenBank/DDBJ whole genome shotgun (WGS) entry which is preliminary data.</text>
</comment>
<feature type="signal peptide" evidence="1">
    <location>
        <begin position="1"/>
        <end position="18"/>
    </location>
</feature>
<organism evidence="2 3">
    <name type="scientific">Lunasporangiospora selenospora</name>
    <dbReference type="NCBI Taxonomy" id="979761"/>
    <lineage>
        <taxon>Eukaryota</taxon>
        <taxon>Fungi</taxon>
        <taxon>Fungi incertae sedis</taxon>
        <taxon>Mucoromycota</taxon>
        <taxon>Mortierellomycotina</taxon>
        <taxon>Mortierellomycetes</taxon>
        <taxon>Mortierellales</taxon>
        <taxon>Mortierellaceae</taxon>
        <taxon>Lunasporangiospora</taxon>
    </lineage>
</organism>
<dbReference type="OrthoDB" id="2423126at2759"/>
<name>A0A9P6FMF6_9FUNG</name>